<evidence type="ECO:0000256" key="4">
    <source>
        <dbReference type="SAM" id="MobiDB-lite"/>
    </source>
</evidence>
<evidence type="ECO:0000256" key="1">
    <source>
        <dbReference type="ARBA" id="ARBA00004123"/>
    </source>
</evidence>
<evidence type="ECO:0000313" key="7">
    <source>
        <dbReference type="Proteomes" id="UP001224775"/>
    </source>
</evidence>
<dbReference type="InterPro" id="IPR036388">
    <property type="entry name" value="WH-like_DNA-bd_sf"/>
</dbReference>
<accession>A0AAD8Y4J6</accession>
<dbReference type="EMBL" id="JATAAI010000017">
    <property type="protein sequence ID" value="KAK1739581.1"/>
    <property type="molecule type" value="Genomic_DNA"/>
</dbReference>
<proteinExistence type="predicted"/>
<evidence type="ECO:0000313" key="6">
    <source>
        <dbReference type="EMBL" id="KAK1739581.1"/>
    </source>
</evidence>
<name>A0AAD8Y4J6_9STRA</name>
<evidence type="ECO:0000259" key="5">
    <source>
        <dbReference type="Pfam" id="PF00447"/>
    </source>
</evidence>
<keyword evidence="3" id="KW-0539">Nucleus</keyword>
<keyword evidence="2" id="KW-0238">DNA-binding</keyword>
<dbReference type="SUPFAM" id="SSF46785">
    <property type="entry name" value="Winged helix' DNA-binding domain"/>
    <property type="match status" value="1"/>
</dbReference>
<feature type="compositionally biased region" description="Basic residues" evidence="4">
    <location>
        <begin position="213"/>
        <end position="223"/>
    </location>
</feature>
<feature type="compositionally biased region" description="Low complexity" evidence="4">
    <location>
        <begin position="186"/>
        <end position="198"/>
    </location>
</feature>
<organism evidence="6 7">
    <name type="scientific">Skeletonema marinoi</name>
    <dbReference type="NCBI Taxonomy" id="267567"/>
    <lineage>
        <taxon>Eukaryota</taxon>
        <taxon>Sar</taxon>
        <taxon>Stramenopiles</taxon>
        <taxon>Ochrophyta</taxon>
        <taxon>Bacillariophyta</taxon>
        <taxon>Coscinodiscophyceae</taxon>
        <taxon>Thalassiosirophycidae</taxon>
        <taxon>Thalassiosirales</taxon>
        <taxon>Skeletonemataceae</taxon>
        <taxon>Skeletonema</taxon>
        <taxon>Skeletonema marinoi-dohrnii complex</taxon>
    </lineage>
</organism>
<evidence type="ECO:0000256" key="3">
    <source>
        <dbReference type="ARBA" id="ARBA00023242"/>
    </source>
</evidence>
<feature type="region of interest" description="Disordered" evidence="4">
    <location>
        <begin position="260"/>
        <end position="282"/>
    </location>
</feature>
<evidence type="ECO:0000256" key="2">
    <source>
        <dbReference type="ARBA" id="ARBA00023125"/>
    </source>
</evidence>
<dbReference type="Proteomes" id="UP001224775">
    <property type="component" value="Unassembled WGS sequence"/>
</dbReference>
<dbReference type="Pfam" id="PF00447">
    <property type="entry name" value="HSF_DNA-bind"/>
    <property type="match status" value="1"/>
</dbReference>
<feature type="region of interest" description="Disordered" evidence="4">
    <location>
        <begin position="115"/>
        <end position="141"/>
    </location>
</feature>
<protein>
    <recommendedName>
        <fullName evidence="5">HSF-type DNA-binding domain-containing protein</fullName>
    </recommendedName>
</protein>
<dbReference type="AlphaFoldDB" id="A0AAD8Y4J6"/>
<feature type="region of interest" description="Disordered" evidence="4">
    <location>
        <begin position="178"/>
        <end position="223"/>
    </location>
</feature>
<feature type="domain" description="HSF-type DNA-binding" evidence="5">
    <location>
        <begin position="19"/>
        <end position="137"/>
    </location>
</feature>
<dbReference type="InterPro" id="IPR036390">
    <property type="entry name" value="WH_DNA-bd_sf"/>
</dbReference>
<comment type="subcellular location">
    <subcellularLocation>
        <location evidence="1">Nucleus</location>
    </subcellularLocation>
</comment>
<keyword evidence="7" id="KW-1185">Reference proteome</keyword>
<dbReference type="Gene3D" id="1.10.10.10">
    <property type="entry name" value="Winged helix-like DNA-binding domain superfamily/Winged helix DNA-binding domain"/>
    <property type="match status" value="1"/>
</dbReference>
<feature type="compositionally biased region" description="Basic and acidic residues" evidence="4">
    <location>
        <begin position="117"/>
        <end position="140"/>
    </location>
</feature>
<dbReference type="InterPro" id="IPR000232">
    <property type="entry name" value="HSF_DNA-bd"/>
</dbReference>
<sequence>MNFAALPLPIVGEEKTIPFLRNLTEMLEKNSRLISFIPGDKFSSQITPGKIVIHDRKLVEDEVLPIYFNHKSFASLRRQLSYFSFVRVGKSSRGKVIYANDAVFEIADILKLKRRSTSSEKKAQDQHRQQKEHYHQDKKNQHLMATSSDVVSAVNSGMLNAAKANDKLESMKNCPPPAVTSSYCRTSSTTHSSLSASSDNEGATKKVSNSYNNKKKRSSSLQKYKLRRKDRARLKKMLHYNRIVPFIHLPSTPNLVEVDTNASSSRGGGAGTKRDSGTGLGDAEVKCNKKKRSNTNEAAINALLSLGHRNTMA</sequence>
<gene>
    <name evidence="6" type="ORF">QTG54_009340</name>
</gene>
<dbReference type="GO" id="GO:0005634">
    <property type="term" value="C:nucleus"/>
    <property type="evidence" value="ECO:0007669"/>
    <property type="project" value="UniProtKB-SubCell"/>
</dbReference>
<dbReference type="GO" id="GO:0043565">
    <property type="term" value="F:sequence-specific DNA binding"/>
    <property type="evidence" value="ECO:0007669"/>
    <property type="project" value="InterPro"/>
</dbReference>
<reference evidence="6" key="1">
    <citation type="submission" date="2023-06" db="EMBL/GenBank/DDBJ databases">
        <title>Survivors Of The Sea: Transcriptome response of Skeletonema marinoi to long-term dormancy.</title>
        <authorList>
            <person name="Pinder M.I.M."/>
            <person name="Kourtchenko O."/>
            <person name="Robertson E.K."/>
            <person name="Larsson T."/>
            <person name="Maumus F."/>
            <person name="Osuna-Cruz C.M."/>
            <person name="Vancaester E."/>
            <person name="Stenow R."/>
            <person name="Vandepoele K."/>
            <person name="Ploug H."/>
            <person name="Bruchert V."/>
            <person name="Godhe A."/>
            <person name="Topel M."/>
        </authorList>
    </citation>
    <scope>NUCLEOTIDE SEQUENCE</scope>
    <source>
        <strain evidence="6">R05AC</strain>
    </source>
</reference>
<comment type="caution">
    <text evidence="6">The sequence shown here is derived from an EMBL/GenBank/DDBJ whole genome shotgun (WGS) entry which is preliminary data.</text>
</comment>
<dbReference type="GO" id="GO:0003700">
    <property type="term" value="F:DNA-binding transcription factor activity"/>
    <property type="evidence" value="ECO:0007669"/>
    <property type="project" value="InterPro"/>
</dbReference>